<keyword evidence="1" id="KW-0677">Repeat</keyword>
<dbReference type="PANTHER" id="PTHR47926:SF492">
    <property type="entry name" value="DYW DOMAIN-CONTAINING PROTEIN"/>
    <property type="match status" value="1"/>
</dbReference>
<dbReference type="Pfam" id="PF01535">
    <property type="entry name" value="PPR"/>
    <property type="match status" value="2"/>
</dbReference>
<dbReference type="AlphaFoldDB" id="B9RWF2"/>
<reference evidence="5" key="1">
    <citation type="journal article" date="2010" name="Nat. Biotechnol.">
        <title>Draft genome sequence of the oilseed species Ricinus communis.</title>
        <authorList>
            <person name="Chan A.P."/>
            <person name="Crabtree J."/>
            <person name="Zhao Q."/>
            <person name="Lorenzi H."/>
            <person name="Orvis J."/>
            <person name="Puiu D."/>
            <person name="Melake-Berhan A."/>
            <person name="Jones K.M."/>
            <person name="Redman J."/>
            <person name="Chen G."/>
            <person name="Cahoon E.B."/>
            <person name="Gedil M."/>
            <person name="Stanke M."/>
            <person name="Haas B.J."/>
            <person name="Wortman J.R."/>
            <person name="Fraser-Liggett C.M."/>
            <person name="Ravel J."/>
            <person name="Rabinowicz P.D."/>
        </authorList>
    </citation>
    <scope>NUCLEOTIDE SEQUENCE [LARGE SCALE GENOMIC DNA]</scope>
    <source>
        <strain evidence="5">cv. Hale</strain>
    </source>
</reference>
<dbReference type="PANTHER" id="PTHR47926">
    <property type="entry name" value="PENTATRICOPEPTIDE REPEAT-CONTAINING PROTEIN"/>
    <property type="match status" value="1"/>
</dbReference>
<proteinExistence type="predicted"/>
<dbReference type="FunFam" id="1.25.40.10:FF:000348">
    <property type="entry name" value="Pentatricopeptide repeat-containing protein chloroplastic"/>
    <property type="match status" value="1"/>
</dbReference>
<protein>
    <submittedName>
        <fullName evidence="4">Pentatricopeptide repeat-containing protein, putative</fullName>
    </submittedName>
</protein>
<evidence type="ECO:0000256" key="2">
    <source>
        <dbReference type="PROSITE-ProRule" id="PRU00708"/>
    </source>
</evidence>
<dbReference type="InterPro" id="IPR046960">
    <property type="entry name" value="PPR_At4g14850-like_plant"/>
</dbReference>
<dbReference type="Pfam" id="PF12854">
    <property type="entry name" value="PPR_1"/>
    <property type="match status" value="1"/>
</dbReference>
<dbReference type="Proteomes" id="UP000008311">
    <property type="component" value="Unassembled WGS sequence"/>
</dbReference>
<dbReference type="InterPro" id="IPR011990">
    <property type="entry name" value="TPR-like_helical_dom_sf"/>
</dbReference>
<feature type="region of interest" description="Disordered" evidence="3">
    <location>
        <begin position="1"/>
        <end position="29"/>
    </location>
</feature>
<dbReference type="GO" id="GO:0003723">
    <property type="term" value="F:RNA binding"/>
    <property type="evidence" value="ECO:0007669"/>
    <property type="project" value="InterPro"/>
</dbReference>
<dbReference type="FunCoup" id="B9RWF2">
    <property type="interactions" value="78"/>
</dbReference>
<accession>B9RWF2</accession>
<dbReference type="InParanoid" id="B9RWF2"/>
<feature type="repeat" description="PPR" evidence="2">
    <location>
        <begin position="365"/>
        <end position="399"/>
    </location>
</feature>
<evidence type="ECO:0000313" key="4">
    <source>
        <dbReference type="EMBL" id="EEF44204.1"/>
    </source>
</evidence>
<dbReference type="Gene3D" id="1.25.40.10">
    <property type="entry name" value="Tetratricopeptide repeat domain"/>
    <property type="match status" value="3"/>
</dbReference>
<evidence type="ECO:0000256" key="1">
    <source>
        <dbReference type="ARBA" id="ARBA00022737"/>
    </source>
</evidence>
<dbReference type="InterPro" id="IPR002885">
    <property type="entry name" value="PPR_rpt"/>
</dbReference>
<feature type="compositionally biased region" description="Low complexity" evidence="3">
    <location>
        <begin position="9"/>
        <end position="29"/>
    </location>
</feature>
<gene>
    <name evidence="4" type="ORF">RCOM_1018670</name>
</gene>
<dbReference type="EMBL" id="EQ973823">
    <property type="protein sequence ID" value="EEF44204.1"/>
    <property type="molecule type" value="Genomic_DNA"/>
</dbReference>
<dbReference type="Pfam" id="PF13041">
    <property type="entry name" value="PPR_2"/>
    <property type="match status" value="2"/>
</dbReference>
<keyword evidence="5" id="KW-1185">Reference proteome</keyword>
<feature type="repeat" description="PPR" evidence="2">
    <location>
        <begin position="202"/>
        <end position="236"/>
    </location>
</feature>
<feature type="repeat" description="PPR" evidence="2">
    <location>
        <begin position="264"/>
        <end position="298"/>
    </location>
</feature>
<dbReference type="SUPFAM" id="SSF48452">
    <property type="entry name" value="TPR-like"/>
    <property type="match status" value="1"/>
</dbReference>
<name>B9RWF2_RICCO</name>
<evidence type="ECO:0000256" key="3">
    <source>
        <dbReference type="SAM" id="MobiDB-lite"/>
    </source>
</evidence>
<evidence type="ECO:0000313" key="5">
    <source>
        <dbReference type="Proteomes" id="UP000008311"/>
    </source>
</evidence>
<dbReference type="eggNOG" id="KOG4197">
    <property type="taxonomic scope" value="Eukaryota"/>
</dbReference>
<organism evidence="4 5">
    <name type="scientific">Ricinus communis</name>
    <name type="common">Castor bean</name>
    <dbReference type="NCBI Taxonomy" id="3988"/>
    <lineage>
        <taxon>Eukaryota</taxon>
        <taxon>Viridiplantae</taxon>
        <taxon>Streptophyta</taxon>
        <taxon>Embryophyta</taxon>
        <taxon>Tracheophyta</taxon>
        <taxon>Spermatophyta</taxon>
        <taxon>Magnoliopsida</taxon>
        <taxon>eudicotyledons</taxon>
        <taxon>Gunneridae</taxon>
        <taxon>Pentapetalae</taxon>
        <taxon>rosids</taxon>
        <taxon>fabids</taxon>
        <taxon>Malpighiales</taxon>
        <taxon>Euphorbiaceae</taxon>
        <taxon>Acalyphoideae</taxon>
        <taxon>Acalypheae</taxon>
        <taxon>Ricinus</taxon>
    </lineage>
</organism>
<dbReference type="NCBIfam" id="TIGR00756">
    <property type="entry name" value="PPR"/>
    <property type="match status" value="4"/>
</dbReference>
<dbReference type="GO" id="GO:0009451">
    <property type="term" value="P:RNA modification"/>
    <property type="evidence" value="ECO:0007669"/>
    <property type="project" value="InterPro"/>
</dbReference>
<dbReference type="PROSITE" id="PS51375">
    <property type="entry name" value="PPR"/>
    <property type="match status" value="3"/>
</dbReference>
<sequence length="404" mass="45528">MRSLHALFKSRTSPAKTTSSKSTSLTKASSQNQIETHIIPLIHSSKTALQLHQIHTQILLHNLSSSSHITAQLISSSSLRKSIAYSLSIFNSYHPKNLYLFNALIRGLTDNYRYLDSIDHFILLLRSDIKPDHLTFSFVLKSIASLSLKGLARALHGMILRCGLEFDSFVRISMVDVYVKLEEVKLALKVFDESPQRFHEGSTLLWNVLINGCCKVGDMRKALELFEDMPLRNTASWNSLINGFFKIGDLEQAIEHFDRMPVKDVVSWTTMVNGFSQNGDHEKALSVFSRMLDEDVKPNDFTIVSALSACAKIGALEAGLRIHKYLKDNGFRLNRAVGNALVDMHAKCGNINSASQVFKEAKEKDIITWSVMIWGWAIHGHFEEAIQCFKQMMYAGIQPDEHEA</sequence>